<accession>A0ABP1E1E8</accession>
<dbReference type="Gene3D" id="3.30.70.100">
    <property type="match status" value="1"/>
</dbReference>
<evidence type="ECO:0000313" key="4">
    <source>
        <dbReference type="Proteomes" id="UP001497453"/>
    </source>
</evidence>
<name>A0ABP1E1E8_9APHY</name>
<organism evidence="3 4">
    <name type="scientific">Somion occarium</name>
    <dbReference type="NCBI Taxonomy" id="3059160"/>
    <lineage>
        <taxon>Eukaryota</taxon>
        <taxon>Fungi</taxon>
        <taxon>Dikarya</taxon>
        <taxon>Basidiomycota</taxon>
        <taxon>Agaricomycotina</taxon>
        <taxon>Agaricomycetes</taxon>
        <taxon>Polyporales</taxon>
        <taxon>Cerrenaceae</taxon>
        <taxon>Somion</taxon>
    </lineage>
</organism>
<feature type="domain" description="EthD" evidence="2">
    <location>
        <begin position="22"/>
        <end position="115"/>
    </location>
</feature>
<dbReference type="SUPFAM" id="SSF54909">
    <property type="entry name" value="Dimeric alpha+beta barrel"/>
    <property type="match status" value="1"/>
</dbReference>
<keyword evidence="4" id="KW-1185">Reference proteome</keyword>
<evidence type="ECO:0000313" key="3">
    <source>
        <dbReference type="EMBL" id="CAL1713853.1"/>
    </source>
</evidence>
<dbReference type="InterPro" id="IPR011008">
    <property type="entry name" value="Dimeric_a/b-barrel"/>
</dbReference>
<dbReference type="Proteomes" id="UP001497453">
    <property type="component" value="Chromosome 7"/>
</dbReference>
<gene>
    <name evidence="3" type="ORF">GFSPODELE1_LOCUS9514</name>
</gene>
<evidence type="ECO:0000256" key="1">
    <source>
        <dbReference type="ARBA" id="ARBA00005986"/>
    </source>
</evidence>
<dbReference type="InterPro" id="IPR009799">
    <property type="entry name" value="EthD_dom"/>
</dbReference>
<evidence type="ECO:0000259" key="2">
    <source>
        <dbReference type="Pfam" id="PF07110"/>
    </source>
</evidence>
<dbReference type="EMBL" id="OZ037950">
    <property type="protein sequence ID" value="CAL1713853.1"/>
    <property type="molecule type" value="Genomic_DNA"/>
</dbReference>
<proteinExistence type="inferred from homology"/>
<reference evidence="4" key="1">
    <citation type="submission" date="2024-04" db="EMBL/GenBank/DDBJ databases">
        <authorList>
            <person name="Shaw F."/>
            <person name="Minotto A."/>
        </authorList>
    </citation>
    <scope>NUCLEOTIDE SEQUENCE [LARGE SCALE GENOMIC DNA]</scope>
</reference>
<comment type="similarity">
    <text evidence="1">Belongs to the tpcK family.</text>
</comment>
<sequence>MTEIVSTTRKDRVRLVVLLHPKDGVPFEQFDRHWIETHGPLFRSIEIAKKNLLKYEQMHFNVIQNEAIAKMGLPSVPYYGMAIFEAESYEKIFQVFINQEYSEVIVPDEEKFFDRTKSLMIAGDLATFLDQVPA</sequence>
<dbReference type="Pfam" id="PF07110">
    <property type="entry name" value="EthD"/>
    <property type="match status" value="1"/>
</dbReference>
<protein>
    <recommendedName>
        <fullName evidence="2">EthD domain-containing protein</fullName>
    </recommendedName>
</protein>